<protein>
    <submittedName>
        <fullName evidence="3">Uncharacterized protein</fullName>
    </submittedName>
</protein>
<organism evidence="3 4">
    <name type="scientific">Pristionchus mayeri</name>
    <dbReference type="NCBI Taxonomy" id="1317129"/>
    <lineage>
        <taxon>Eukaryota</taxon>
        <taxon>Metazoa</taxon>
        <taxon>Ecdysozoa</taxon>
        <taxon>Nematoda</taxon>
        <taxon>Chromadorea</taxon>
        <taxon>Rhabditida</taxon>
        <taxon>Rhabditina</taxon>
        <taxon>Diplogasteromorpha</taxon>
        <taxon>Diplogasteroidea</taxon>
        <taxon>Neodiplogasteridae</taxon>
        <taxon>Pristionchus</taxon>
    </lineage>
</organism>
<keyword evidence="4" id="KW-1185">Reference proteome</keyword>
<dbReference type="Pfam" id="PF03265">
    <property type="entry name" value="DNase_II"/>
    <property type="match status" value="1"/>
</dbReference>
<proteinExistence type="inferred from homology"/>
<dbReference type="PANTHER" id="PTHR10858">
    <property type="entry name" value="DEOXYRIBONUCLEASE II"/>
    <property type="match status" value="1"/>
</dbReference>
<reference evidence="4" key="1">
    <citation type="submission" date="2022-10" db="EMBL/GenBank/DDBJ databases">
        <title>Genome assembly of Pristionchus species.</title>
        <authorList>
            <person name="Yoshida K."/>
            <person name="Sommer R.J."/>
        </authorList>
    </citation>
    <scope>NUCLEOTIDE SEQUENCE [LARGE SCALE GENOMIC DNA]</scope>
    <source>
        <strain evidence="4">RS5460</strain>
    </source>
</reference>
<evidence type="ECO:0000313" key="3">
    <source>
        <dbReference type="EMBL" id="GMR61120.1"/>
    </source>
</evidence>
<evidence type="ECO:0000256" key="2">
    <source>
        <dbReference type="ARBA" id="ARBA00022801"/>
    </source>
</evidence>
<name>A0AAN5DFJ4_9BILA</name>
<accession>A0AAN5DFJ4</accession>
<evidence type="ECO:0000256" key="1">
    <source>
        <dbReference type="ARBA" id="ARBA00007527"/>
    </source>
</evidence>
<dbReference type="GO" id="GO:0004531">
    <property type="term" value="F:deoxyribonuclease II activity"/>
    <property type="evidence" value="ECO:0007669"/>
    <property type="project" value="InterPro"/>
</dbReference>
<gene>
    <name evidence="3" type="ORF">PMAYCL1PPCAC_31315</name>
</gene>
<feature type="non-terminal residue" evidence="3">
    <location>
        <position position="137"/>
    </location>
</feature>
<feature type="non-terminal residue" evidence="3">
    <location>
        <position position="1"/>
    </location>
</feature>
<sequence>LVLVFIHTTSAISCQNQYNFDVPWFAAYKFPEMAGEPSDSDDGYGFYYLDSTSKSSFKPSPVSLKQPHNAIGYTLAPYYDRMDDGDVLHVFYNDEPAVNGTELKLHMAGIVSEAASVEKGHRKGILLFDKDSGSGIW</sequence>
<dbReference type="GO" id="GO:0006309">
    <property type="term" value="P:apoptotic DNA fragmentation"/>
    <property type="evidence" value="ECO:0007669"/>
    <property type="project" value="TreeGrafter"/>
</dbReference>
<evidence type="ECO:0000313" key="4">
    <source>
        <dbReference type="Proteomes" id="UP001328107"/>
    </source>
</evidence>
<dbReference type="InterPro" id="IPR004947">
    <property type="entry name" value="DNase_II"/>
</dbReference>
<dbReference type="EMBL" id="BTRK01000006">
    <property type="protein sequence ID" value="GMR61120.1"/>
    <property type="molecule type" value="Genomic_DNA"/>
</dbReference>
<comment type="similarity">
    <text evidence="1">Belongs to the DNase II family.</text>
</comment>
<dbReference type="AlphaFoldDB" id="A0AAN5DFJ4"/>
<dbReference type="Proteomes" id="UP001328107">
    <property type="component" value="Unassembled WGS sequence"/>
</dbReference>
<comment type="caution">
    <text evidence="3">The sequence shown here is derived from an EMBL/GenBank/DDBJ whole genome shotgun (WGS) entry which is preliminary data.</text>
</comment>
<dbReference type="PANTHER" id="PTHR10858:SF31">
    <property type="entry name" value="DEOXYRIBONUCLEASE-2"/>
    <property type="match status" value="1"/>
</dbReference>
<keyword evidence="2" id="KW-0378">Hydrolase</keyword>